<comment type="caution">
    <text evidence="3">The sequence shown here is derived from an EMBL/GenBank/DDBJ whole genome shotgun (WGS) entry which is preliminary data.</text>
</comment>
<organism evidence="3 5">
    <name type="scientific">Caldimonas thermodepolymerans</name>
    <dbReference type="NCBI Taxonomy" id="215580"/>
    <lineage>
        <taxon>Bacteria</taxon>
        <taxon>Pseudomonadati</taxon>
        <taxon>Pseudomonadota</taxon>
        <taxon>Betaproteobacteria</taxon>
        <taxon>Burkholderiales</taxon>
        <taxon>Sphaerotilaceae</taxon>
        <taxon>Caldimonas</taxon>
    </lineage>
</organism>
<reference evidence="4 6" key="2">
    <citation type="submission" date="2019-03" db="EMBL/GenBank/DDBJ databases">
        <title>Genomic Encyclopedia of Type Strains, Phase IV (KMG-IV): sequencing the most valuable type-strain genomes for metagenomic binning, comparative biology and taxonomic classification.</title>
        <authorList>
            <person name="Goeker M."/>
        </authorList>
    </citation>
    <scope>NUCLEOTIDE SEQUENCE [LARGE SCALE GENOMIC DNA]</scope>
    <source>
        <strain evidence="4 6">DSM 15264</strain>
    </source>
</reference>
<feature type="domain" description="DinB-like" evidence="2">
    <location>
        <begin position="20"/>
        <end position="146"/>
    </location>
</feature>
<evidence type="ECO:0000259" key="2">
    <source>
        <dbReference type="Pfam" id="PF12867"/>
    </source>
</evidence>
<dbReference type="InterPro" id="IPR034660">
    <property type="entry name" value="DinB/YfiT-like"/>
</dbReference>
<keyword evidence="5" id="KW-1185">Reference proteome</keyword>
<dbReference type="Proteomes" id="UP000239406">
    <property type="component" value="Unassembled WGS sequence"/>
</dbReference>
<dbReference type="RefSeq" id="WP_104358577.1">
    <property type="nucleotide sequence ID" value="NZ_SLXF01000014.1"/>
</dbReference>
<dbReference type="InterPro" id="IPR024775">
    <property type="entry name" value="DinB-like"/>
</dbReference>
<evidence type="ECO:0000256" key="1">
    <source>
        <dbReference type="SAM" id="MobiDB-lite"/>
    </source>
</evidence>
<dbReference type="Pfam" id="PF12867">
    <property type="entry name" value="DinB_2"/>
    <property type="match status" value="1"/>
</dbReference>
<evidence type="ECO:0000313" key="3">
    <source>
        <dbReference type="EMBL" id="PPE68833.1"/>
    </source>
</evidence>
<dbReference type="EMBL" id="SLXF01000014">
    <property type="protein sequence ID" value="TCP03137.1"/>
    <property type="molecule type" value="Genomic_DNA"/>
</dbReference>
<dbReference type="Gene3D" id="1.20.120.450">
    <property type="entry name" value="dinb family like domain"/>
    <property type="match status" value="1"/>
</dbReference>
<dbReference type="SUPFAM" id="SSF109854">
    <property type="entry name" value="DinB/YfiT-like putative metalloenzymes"/>
    <property type="match status" value="1"/>
</dbReference>
<evidence type="ECO:0000313" key="4">
    <source>
        <dbReference type="EMBL" id="TCP03137.1"/>
    </source>
</evidence>
<evidence type="ECO:0000313" key="6">
    <source>
        <dbReference type="Proteomes" id="UP000294772"/>
    </source>
</evidence>
<dbReference type="Proteomes" id="UP000294772">
    <property type="component" value="Unassembled WGS sequence"/>
</dbReference>
<name>A0A2S5T1H9_9BURK</name>
<feature type="region of interest" description="Disordered" evidence="1">
    <location>
        <begin position="160"/>
        <end position="209"/>
    </location>
</feature>
<accession>A0A2S5T1H9</accession>
<proteinExistence type="predicted"/>
<gene>
    <name evidence="3" type="ORF">C1702_15255</name>
    <name evidence="4" type="ORF">EV676_11416</name>
</gene>
<dbReference type="AlphaFoldDB" id="A0A2S5T1H9"/>
<sequence>MRRKMDLPHHFLARALDNRRANYRLLYACAQLDPLAFTERRAGAFPSLRAMLNRLLAVERHYLDAMERACQGRAPNERWRGFFDPAEPCGTCTELAAALADCDARLITLCRHLDASQLRLPVTVPRERGPRAERLDRLLVQLFRHQDEQRGRVHAMLAGRAVPRPPPDEPFCDGGAAWREGAAKAPGSGADEAPSASGDGPGQDLQRAH</sequence>
<dbReference type="EMBL" id="PSNY01000019">
    <property type="protein sequence ID" value="PPE68833.1"/>
    <property type="molecule type" value="Genomic_DNA"/>
</dbReference>
<reference evidence="3 5" key="1">
    <citation type="submission" date="2018-02" db="EMBL/GenBank/DDBJ databases">
        <title>Reclassifiation of [Polyangium] brachysporum DSM 7029 as Guopingzhaonella breviflexa gen. nov., sp. nov., a member of the family Comamonadaceae.</title>
        <authorList>
            <person name="Tang B."/>
        </authorList>
    </citation>
    <scope>NUCLEOTIDE SEQUENCE [LARGE SCALE GENOMIC DNA]</scope>
    <source>
        <strain evidence="3 5">DSM 15344</strain>
    </source>
</reference>
<evidence type="ECO:0000313" key="5">
    <source>
        <dbReference type="Proteomes" id="UP000239406"/>
    </source>
</evidence>
<dbReference type="OrthoDB" id="9807509at2"/>
<protein>
    <submittedName>
        <fullName evidence="3">Damage-inducible protein DinB</fullName>
    </submittedName>
</protein>